<organism evidence="13 14">
    <name type="scientific">Tilletia indica</name>
    <dbReference type="NCBI Taxonomy" id="43049"/>
    <lineage>
        <taxon>Eukaryota</taxon>
        <taxon>Fungi</taxon>
        <taxon>Dikarya</taxon>
        <taxon>Basidiomycota</taxon>
        <taxon>Ustilaginomycotina</taxon>
        <taxon>Exobasidiomycetes</taxon>
        <taxon>Tilletiales</taxon>
        <taxon>Tilletiaceae</taxon>
        <taxon>Tilletia</taxon>
    </lineage>
</organism>
<keyword evidence="4 10" id="KW-0645">Protease</keyword>
<feature type="transmembrane region" description="Helical" evidence="10">
    <location>
        <begin position="549"/>
        <end position="570"/>
    </location>
</feature>
<protein>
    <recommendedName>
        <fullName evidence="10">Rhomboid-type serine protease</fullName>
        <ecNumber evidence="10">3.4.21.105</ecNumber>
    </recommendedName>
</protein>
<feature type="region of interest" description="Disordered" evidence="11">
    <location>
        <begin position="1"/>
        <end position="217"/>
    </location>
</feature>
<dbReference type="Gene3D" id="1.20.1540.10">
    <property type="entry name" value="Rhomboid-like"/>
    <property type="match status" value="1"/>
</dbReference>
<keyword evidence="8 10" id="KW-1133">Transmembrane helix</keyword>
<feature type="domain" description="Peptidase S54 rhomboid" evidence="12">
    <location>
        <begin position="399"/>
        <end position="533"/>
    </location>
</feature>
<dbReference type="SUPFAM" id="SSF144091">
    <property type="entry name" value="Rhomboid-like"/>
    <property type="match status" value="1"/>
</dbReference>
<dbReference type="GO" id="GO:0016020">
    <property type="term" value="C:membrane"/>
    <property type="evidence" value="ECO:0007669"/>
    <property type="project" value="UniProtKB-SubCell"/>
</dbReference>
<evidence type="ECO:0000256" key="6">
    <source>
        <dbReference type="ARBA" id="ARBA00022801"/>
    </source>
</evidence>
<comment type="subcellular location">
    <subcellularLocation>
        <location evidence="2 10">Membrane</location>
        <topology evidence="2 10">Multi-pass membrane protein</topology>
    </subcellularLocation>
</comment>
<dbReference type="GO" id="GO:0004252">
    <property type="term" value="F:serine-type endopeptidase activity"/>
    <property type="evidence" value="ECO:0007669"/>
    <property type="project" value="InterPro"/>
</dbReference>
<evidence type="ECO:0000256" key="3">
    <source>
        <dbReference type="ARBA" id="ARBA00009045"/>
    </source>
</evidence>
<comment type="similarity">
    <text evidence="3 10">Belongs to the peptidase S54 family.</text>
</comment>
<dbReference type="PANTHER" id="PTHR22936:SF69">
    <property type="entry name" value="RHOMBOID-LIKE PROTEIN"/>
    <property type="match status" value="1"/>
</dbReference>
<feature type="transmembrane region" description="Helical" evidence="10">
    <location>
        <begin position="495"/>
        <end position="514"/>
    </location>
</feature>
<dbReference type="Proteomes" id="UP000077521">
    <property type="component" value="Unassembled WGS sequence"/>
</dbReference>
<comment type="caution">
    <text evidence="13">The sequence shown here is derived from an EMBL/GenBank/DDBJ whole genome shotgun (WGS) entry which is preliminary data.</text>
</comment>
<evidence type="ECO:0000256" key="11">
    <source>
        <dbReference type="SAM" id="MobiDB-lite"/>
    </source>
</evidence>
<evidence type="ECO:0000256" key="7">
    <source>
        <dbReference type="ARBA" id="ARBA00022825"/>
    </source>
</evidence>
<feature type="compositionally biased region" description="Basic and acidic residues" evidence="11">
    <location>
        <begin position="126"/>
        <end position="137"/>
    </location>
</feature>
<dbReference type="AlphaFoldDB" id="A0A177TMK3"/>
<feature type="transmembrane region" description="Helical" evidence="10">
    <location>
        <begin position="520"/>
        <end position="537"/>
    </location>
</feature>
<evidence type="ECO:0000313" key="13">
    <source>
        <dbReference type="EMBL" id="KAE8250779.1"/>
    </source>
</evidence>
<feature type="transmembrane region" description="Helical" evidence="10">
    <location>
        <begin position="401"/>
        <end position="421"/>
    </location>
</feature>
<gene>
    <name evidence="13" type="ORF">A4X13_0g4395</name>
</gene>
<feature type="compositionally biased region" description="Low complexity" evidence="11">
    <location>
        <begin position="50"/>
        <end position="64"/>
    </location>
</feature>
<dbReference type="EMBL" id="LWDF02000287">
    <property type="protein sequence ID" value="KAE8250779.1"/>
    <property type="molecule type" value="Genomic_DNA"/>
</dbReference>
<feature type="compositionally biased region" description="Polar residues" evidence="11">
    <location>
        <begin position="99"/>
        <end position="125"/>
    </location>
</feature>
<comment type="catalytic activity">
    <reaction evidence="1 10">
        <text>Cleaves type-1 transmembrane domains using a catalytic dyad composed of serine and histidine that are contributed by different transmembrane domains.</text>
        <dbReference type="EC" id="3.4.21.105"/>
    </reaction>
</comment>
<evidence type="ECO:0000256" key="10">
    <source>
        <dbReference type="RuleBase" id="RU362115"/>
    </source>
</evidence>
<feature type="transmembrane region" description="Helical" evidence="10">
    <location>
        <begin position="433"/>
        <end position="453"/>
    </location>
</feature>
<evidence type="ECO:0000256" key="1">
    <source>
        <dbReference type="ARBA" id="ARBA00000156"/>
    </source>
</evidence>
<evidence type="ECO:0000259" key="12">
    <source>
        <dbReference type="Pfam" id="PF01694"/>
    </source>
</evidence>
<dbReference type="EC" id="3.4.21.105" evidence="10"/>
<name>A0A177TMK3_9BASI</name>
<proteinExistence type="inferred from homology"/>
<feature type="compositionally biased region" description="Polar residues" evidence="11">
    <location>
        <begin position="1"/>
        <end position="10"/>
    </location>
</feature>
<comment type="function">
    <text evidence="10">Serine protease involved in intramembrane proteolysis.</text>
</comment>
<feature type="compositionally biased region" description="Gly residues" evidence="11">
    <location>
        <begin position="251"/>
        <end position="268"/>
    </location>
</feature>
<evidence type="ECO:0000313" key="14">
    <source>
        <dbReference type="Proteomes" id="UP000077521"/>
    </source>
</evidence>
<keyword evidence="6 10" id="KW-0378">Hydrolase</keyword>
<keyword evidence="14" id="KW-1185">Reference proteome</keyword>
<reference evidence="13" key="1">
    <citation type="submission" date="2016-04" db="EMBL/GenBank/DDBJ databases">
        <authorList>
            <person name="Nguyen H.D."/>
            <person name="Samba Siva P."/>
            <person name="Cullis J."/>
            <person name="Levesque C.A."/>
            <person name="Hambleton S."/>
        </authorList>
    </citation>
    <scope>NUCLEOTIDE SEQUENCE</scope>
    <source>
        <strain evidence="13">DAOMC 236416</strain>
    </source>
</reference>
<keyword evidence="7 10" id="KW-0720">Serine protease</keyword>
<keyword evidence="9 10" id="KW-0472">Membrane</keyword>
<feature type="region of interest" description="Disordered" evidence="11">
    <location>
        <begin position="229"/>
        <end position="273"/>
    </location>
</feature>
<comment type="caution">
    <text evidence="10">Lacks conserved residue(s) required for the propagation of feature annotation.</text>
</comment>
<evidence type="ECO:0000256" key="2">
    <source>
        <dbReference type="ARBA" id="ARBA00004141"/>
    </source>
</evidence>
<evidence type="ECO:0000256" key="8">
    <source>
        <dbReference type="ARBA" id="ARBA00022989"/>
    </source>
</evidence>
<feature type="compositionally biased region" description="Low complexity" evidence="11">
    <location>
        <begin position="73"/>
        <end position="89"/>
    </location>
</feature>
<dbReference type="PANTHER" id="PTHR22936">
    <property type="entry name" value="RHOMBOID-RELATED"/>
    <property type="match status" value="1"/>
</dbReference>
<keyword evidence="5 10" id="KW-0812">Transmembrane</keyword>
<feature type="transmembrane region" description="Helical" evidence="10">
    <location>
        <begin position="290"/>
        <end position="310"/>
    </location>
</feature>
<evidence type="ECO:0000256" key="9">
    <source>
        <dbReference type="ARBA" id="ARBA00023136"/>
    </source>
</evidence>
<reference evidence="13" key="2">
    <citation type="journal article" date="2019" name="IMA Fungus">
        <title>Genome sequencing and comparison of five Tilletia species to identify candidate genes for the detection of regulated species infecting wheat.</title>
        <authorList>
            <person name="Nguyen H.D.T."/>
            <person name="Sultana T."/>
            <person name="Kesanakurti P."/>
            <person name="Hambleton S."/>
        </authorList>
    </citation>
    <scope>NUCLEOTIDE SEQUENCE</scope>
    <source>
        <strain evidence="13">DAOMC 236416</strain>
    </source>
</reference>
<accession>A0A177TMK3</accession>
<dbReference type="Pfam" id="PF01694">
    <property type="entry name" value="Rhomboid"/>
    <property type="match status" value="1"/>
</dbReference>
<sequence>MADQHPQYSTKQDEHAAQSARQQQATPGPPAYTLPQDFTAELATAFDNEPSPTSPAAAQPARTTIPPPPPPASAGSYYTAAAEEYTTPSIRPVPPASVLTRTDTLSPSDSVSMYGQRTQYPTQQHLGHEHDPSRRQSDATLTPGNDYPSRKSGLYNDPYAAHEEDEDEGDRDYYPRKSAAFDPPYGHHPHDSQDLAHLPLQAHGGPMGYAEDEEDEARQFKNGQAGGLFANQYAGGSPGQFEDGTTARGAAGPGGLMGKFGRRSGGGESDVSKVEQQVERRRAGVFRQKYGILAFVLAIVYIIIFIVELIQSKERTGQAFQTKPQFQPMIGPPFEFFIAFPLGARFVPCMRNVPTHPTTTLLPCLNATTSSAVSLTTGSSALCPIWEICGMQSATGPYQTYRFVTAIFIHAGVIHLLFNILAQLTLVVQVEKILGTPAFALVYFAGGIGGNLLGGNFGLMSPALGASGAVYTAVGVEMTDLILNWHWEVRRKTRLTVSIVFAIIGLALGLLPGLDNFSHIGGFICGILGGLAFGPSIHPSKKHRVAVWAVRLVAFGLMVGFLVGLATNFFKSDDPAQACRWCRYLSCLPVFSQCKNDGLTMTTTSSTPTTSSSG</sequence>
<evidence type="ECO:0000256" key="5">
    <source>
        <dbReference type="ARBA" id="ARBA00022692"/>
    </source>
</evidence>
<evidence type="ECO:0000256" key="4">
    <source>
        <dbReference type="ARBA" id="ARBA00022670"/>
    </source>
</evidence>
<dbReference type="InterPro" id="IPR022764">
    <property type="entry name" value="Peptidase_S54_rhomboid_dom"/>
</dbReference>
<dbReference type="InterPro" id="IPR035952">
    <property type="entry name" value="Rhomboid-like_sf"/>
</dbReference>
<dbReference type="InterPro" id="IPR002610">
    <property type="entry name" value="Peptidase_S54_rhomboid-like"/>
</dbReference>
<dbReference type="GO" id="GO:0006508">
    <property type="term" value="P:proteolysis"/>
    <property type="evidence" value="ECO:0007669"/>
    <property type="project" value="UniProtKB-KW"/>
</dbReference>